<accession>A0A246WN37</accession>
<dbReference type="AlphaFoldDB" id="A0A246WN37"/>
<organism evidence="1 2">
    <name type="scientific">Herbaspirillum robiniae</name>
    <dbReference type="NCBI Taxonomy" id="2014887"/>
    <lineage>
        <taxon>Bacteria</taxon>
        <taxon>Pseudomonadati</taxon>
        <taxon>Pseudomonadota</taxon>
        <taxon>Betaproteobacteria</taxon>
        <taxon>Burkholderiales</taxon>
        <taxon>Oxalobacteraceae</taxon>
        <taxon>Herbaspirillum</taxon>
    </lineage>
</organism>
<dbReference type="EMBL" id="NJGU01000014">
    <property type="protein sequence ID" value="OWY26919.1"/>
    <property type="molecule type" value="Genomic_DNA"/>
</dbReference>
<dbReference type="Proteomes" id="UP000197596">
    <property type="component" value="Unassembled WGS sequence"/>
</dbReference>
<reference evidence="1 2" key="1">
    <citation type="submission" date="2017-06" db="EMBL/GenBank/DDBJ databases">
        <title>Herbaspirillum phytohormonus sp. nov., isolated from the root nodule of Robinia pseudoacacia in lead-zinc mine.</title>
        <authorList>
            <person name="Fan M."/>
            <person name="Lin Y."/>
        </authorList>
    </citation>
    <scope>NUCLEOTIDE SEQUENCE [LARGE SCALE GENOMIC DNA]</scope>
    <source>
        <strain evidence="1 2">HZ10</strain>
    </source>
</reference>
<sequence length="266" mass="28666">MVDARRTTLDPGLRRDDGGGVGVVGFGFFRWSLTAFESPTASSLFSVILTKVRIQRRSAAVEAQRKTLDPGLRRDDGGGVGVVGFGFFRWSLATSASPTAPSLFSVILTKVRIQCRSAAVEAQRKTLDPGLRRDDGGGVGVVGFGFFRWSLTVFASPTAPSLFSVILTKVRIQCRSAAVEAQRTPLDPGLRRDDGGGVGVVGFRFFRWSLTTSASPTAPSLFSVILTKVRIQCRSAVVEAQRKTLDPGFRRDDGGGVGVVGFRFFR</sequence>
<protein>
    <submittedName>
        <fullName evidence="1">Uncharacterized protein</fullName>
    </submittedName>
</protein>
<evidence type="ECO:0000313" key="2">
    <source>
        <dbReference type="Proteomes" id="UP000197596"/>
    </source>
</evidence>
<gene>
    <name evidence="1" type="ORF">CEJ42_21415</name>
</gene>
<comment type="caution">
    <text evidence="1">The sequence shown here is derived from an EMBL/GenBank/DDBJ whole genome shotgun (WGS) entry which is preliminary data.</text>
</comment>
<proteinExistence type="predicted"/>
<evidence type="ECO:0000313" key="1">
    <source>
        <dbReference type="EMBL" id="OWY26919.1"/>
    </source>
</evidence>
<name>A0A246WN37_9BURK</name>